<feature type="compositionally biased region" description="Pro residues" evidence="1">
    <location>
        <begin position="410"/>
        <end position="421"/>
    </location>
</feature>
<dbReference type="AlphaFoldDB" id="A0A164PDG8"/>
<proteinExistence type="predicted"/>
<reference evidence="3 4" key="1">
    <citation type="journal article" date="2016" name="Mol. Biol. Evol.">
        <title>Comparative Genomics of Early-Diverging Mushroom-Forming Fungi Provides Insights into the Origins of Lignocellulose Decay Capabilities.</title>
        <authorList>
            <person name="Nagy L.G."/>
            <person name="Riley R."/>
            <person name="Tritt A."/>
            <person name="Adam C."/>
            <person name="Daum C."/>
            <person name="Floudas D."/>
            <person name="Sun H."/>
            <person name="Yadav J.S."/>
            <person name="Pangilinan J."/>
            <person name="Larsson K.H."/>
            <person name="Matsuura K."/>
            <person name="Barry K."/>
            <person name="Labutti K."/>
            <person name="Kuo R."/>
            <person name="Ohm R.A."/>
            <person name="Bhattacharya S.S."/>
            <person name="Shirouzu T."/>
            <person name="Yoshinaga Y."/>
            <person name="Martin F.M."/>
            <person name="Grigoriev I.V."/>
            <person name="Hibbett D.S."/>
        </authorList>
    </citation>
    <scope>NUCLEOTIDE SEQUENCE [LARGE SCALE GENOMIC DNA]</scope>
    <source>
        <strain evidence="3 4">HHB9708</strain>
    </source>
</reference>
<evidence type="ECO:0000313" key="3">
    <source>
        <dbReference type="EMBL" id="KZS88618.1"/>
    </source>
</evidence>
<evidence type="ECO:0000256" key="2">
    <source>
        <dbReference type="SAM" id="Phobius"/>
    </source>
</evidence>
<protein>
    <submittedName>
        <fullName evidence="3">Uncharacterized protein</fullName>
    </submittedName>
</protein>
<feature type="transmembrane region" description="Helical" evidence="2">
    <location>
        <begin position="231"/>
        <end position="257"/>
    </location>
</feature>
<feature type="compositionally biased region" description="Low complexity" evidence="1">
    <location>
        <begin position="482"/>
        <end position="495"/>
    </location>
</feature>
<feature type="transmembrane region" description="Helical" evidence="2">
    <location>
        <begin position="29"/>
        <end position="48"/>
    </location>
</feature>
<keyword evidence="2" id="KW-0812">Transmembrane</keyword>
<feature type="region of interest" description="Disordered" evidence="1">
    <location>
        <begin position="615"/>
        <end position="638"/>
    </location>
</feature>
<dbReference type="OrthoDB" id="3219582at2759"/>
<feature type="transmembrane region" description="Helical" evidence="2">
    <location>
        <begin position="138"/>
        <end position="159"/>
    </location>
</feature>
<feature type="region of interest" description="Disordered" evidence="1">
    <location>
        <begin position="409"/>
        <end position="438"/>
    </location>
</feature>
<keyword evidence="2" id="KW-1133">Transmembrane helix</keyword>
<feature type="region of interest" description="Disordered" evidence="1">
    <location>
        <begin position="454"/>
        <end position="499"/>
    </location>
</feature>
<dbReference type="EMBL" id="KV419435">
    <property type="protein sequence ID" value="KZS88618.1"/>
    <property type="molecule type" value="Genomic_DNA"/>
</dbReference>
<feature type="transmembrane region" description="Helical" evidence="2">
    <location>
        <begin position="179"/>
        <end position="210"/>
    </location>
</feature>
<name>A0A164PDG8_9AGAM</name>
<evidence type="ECO:0000313" key="4">
    <source>
        <dbReference type="Proteomes" id="UP000076722"/>
    </source>
</evidence>
<gene>
    <name evidence="3" type="ORF">SISNIDRAFT_459664</name>
</gene>
<dbReference type="Proteomes" id="UP000076722">
    <property type="component" value="Unassembled WGS sequence"/>
</dbReference>
<keyword evidence="2" id="KW-0472">Membrane</keyword>
<feature type="region of interest" description="Disordered" evidence="1">
    <location>
        <begin position="734"/>
        <end position="757"/>
    </location>
</feature>
<feature type="region of interest" description="Disordered" evidence="1">
    <location>
        <begin position="521"/>
        <end position="549"/>
    </location>
</feature>
<keyword evidence="4" id="KW-1185">Reference proteome</keyword>
<accession>A0A164PDG8</accession>
<feature type="transmembrane region" description="Helical" evidence="2">
    <location>
        <begin position="94"/>
        <end position="118"/>
    </location>
</feature>
<feature type="transmembrane region" description="Helical" evidence="2">
    <location>
        <begin position="60"/>
        <end position="82"/>
    </location>
</feature>
<dbReference type="STRING" id="1314777.A0A164PDG8"/>
<sequence length="771" mass="85208">MDASSSYSGSFDLCLSATPILRCYSLTKVQIVGVAIPTLLELVFSVALASGKWGNKRIHWLLVAEGWTYLILTILALLPHFVQSINDSLKTFRVFDIFIGASSSIPLLLYTVFFLLYLRQYVYFKIPSRQRGFHKITLFLLIPAIFAMNILSSFLGVVYTPSSPVVSIGFADFHALQFWTFLTSLVLALFSSYQALCFFIFFFQLVCSVVEKRRSASDGRISDDQSRGTGWFSAGLKIGVVETLIAFAGGGFATVLIRRILRMLSRTFIILGTMKGINALENVAYSLERGPVRSDSIRERIGNPISNTFVQMSPSASRFYRLREPTAPMPQTPPRRQRVTVQYSGGNEPPTLQMRLSDLELPNPREFVRSFLENRTRKGSISVPKPLMLAKAAPHVSFANPFADPAVRSLPPPIRPAPSPTRSPVSPFDPNNMLLNRRPTSDSLSIVRSLASQFPGLPPRVTHRDSPSSKFDSSSTPEKQYPITSSTPPAAASTTFVRTASGKRKPVPVFIDDAIVEPSSARLTRTAPSDRDYVPPSPSSSSGTPYEMNTPSFATDEARASIAETASVRSIHFGSPSYTSLSFWQTGRLADRAIKLEQQKALTNSPPKIVEVQPVPRAARRTSTTSRRPRPGVESYSRDSDRIAVSWMERSDAQSRSSDMLEAAWVSMGLSSLERQTTGKIKRMPKLHERMPTQSSIPLDRVIEGQDASMPVYQATSFDQEGVLRNAIPEEMSISPKSAYAPSTHTRADSGVLGEDDIQDVRRSLYGSGRV</sequence>
<organism evidence="3 4">
    <name type="scientific">Sistotremastrum niveocremeum HHB9708</name>
    <dbReference type="NCBI Taxonomy" id="1314777"/>
    <lineage>
        <taxon>Eukaryota</taxon>
        <taxon>Fungi</taxon>
        <taxon>Dikarya</taxon>
        <taxon>Basidiomycota</taxon>
        <taxon>Agaricomycotina</taxon>
        <taxon>Agaricomycetes</taxon>
        <taxon>Sistotremastrales</taxon>
        <taxon>Sistotremastraceae</taxon>
        <taxon>Sertulicium</taxon>
        <taxon>Sertulicium niveocremeum</taxon>
    </lineage>
</organism>
<evidence type="ECO:0000256" key="1">
    <source>
        <dbReference type="SAM" id="MobiDB-lite"/>
    </source>
</evidence>